<dbReference type="AlphaFoldDB" id="A0A2U8VUJ9"/>
<sequence>MNFQSTRHTDEPQGRATFGMAKLRSRRTGLPFIVFISRRDGARHDVRGKVSPNPKVRNPQMGSHALRPYRFVDGCRLNPGEERAPEAWVGKNLDVLVRYWNGDIEYTEDALGLLEAI</sequence>
<keyword evidence="3" id="KW-1185">Reference proteome</keyword>
<dbReference type="EMBL" id="CP029551">
    <property type="protein sequence ID" value="AWN36922.1"/>
    <property type="molecule type" value="Genomic_DNA"/>
</dbReference>
<evidence type="ECO:0000313" key="2">
    <source>
        <dbReference type="EMBL" id="AWN36922.1"/>
    </source>
</evidence>
<accession>A0A2U8VUJ9</accession>
<feature type="region of interest" description="Disordered" evidence="1">
    <location>
        <begin position="44"/>
        <end position="63"/>
    </location>
</feature>
<proteinExistence type="predicted"/>
<reference evidence="2 3" key="1">
    <citation type="submission" date="2018-05" db="EMBL/GenBank/DDBJ databases">
        <title>Complete Genome Sequence of Methylobacterium sp. 17Sr1-43.</title>
        <authorList>
            <person name="Srinivasan S."/>
        </authorList>
    </citation>
    <scope>NUCLEOTIDE SEQUENCE [LARGE SCALE GENOMIC DNA]</scope>
    <source>
        <strain evidence="2 3">17Sr1-43</strain>
    </source>
</reference>
<protein>
    <submittedName>
        <fullName evidence="2">Uncharacterized protein</fullName>
    </submittedName>
</protein>
<organism evidence="2 3">
    <name type="scientific">Methylobacterium radiodurans</name>
    <dbReference type="NCBI Taxonomy" id="2202828"/>
    <lineage>
        <taxon>Bacteria</taxon>
        <taxon>Pseudomonadati</taxon>
        <taxon>Pseudomonadota</taxon>
        <taxon>Alphaproteobacteria</taxon>
        <taxon>Hyphomicrobiales</taxon>
        <taxon>Methylobacteriaceae</taxon>
        <taxon>Methylobacterium</taxon>
    </lineage>
</organism>
<name>A0A2U8VUJ9_9HYPH</name>
<dbReference type="KEGG" id="meti:DK427_15245"/>
<evidence type="ECO:0000313" key="3">
    <source>
        <dbReference type="Proteomes" id="UP000246058"/>
    </source>
</evidence>
<dbReference type="OrthoDB" id="7995069at2"/>
<dbReference type="RefSeq" id="WP_109952008.1">
    <property type="nucleotide sequence ID" value="NZ_CP029551.1"/>
</dbReference>
<gene>
    <name evidence="2" type="ORF">DK427_15245</name>
</gene>
<dbReference type="Proteomes" id="UP000246058">
    <property type="component" value="Chromosome"/>
</dbReference>
<evidence type="ECO:0000256" key="1">
    <source>
        <dbReference type="SAM" id="MobiDB-lite"/>
    </source>
</evidence>